<feature type="compositionally biased region" description="Basic and acidic residues" evidence="2">
    <location>
        <begin position="521"/>
        <end position="549"/>
    </location>
</feature>
<feature type="compositionally biased region" description="Polar residues" evidence="2">
    <location>
        <begin position="897"/>
        <end position="910"/>
    </location>
</feature>
<feature type="region of interest" description="Disordered" evidence="2">
    <location>
        <begin position="367"/>
        <end position="395"/>
    </location>
</feature>
<dbReference type="STRING" id="35608.A0A2U1P4N2"/>
<feature type="compositionally biased region" description="Polar residues" evidence="2">
    <location>
        <begin position="1145"/>
        <end position="1156"/>
    </location>
</feature>
<feature type="compositionally biased region" description="Polar residues" evidence="2">
    <location>
        <begin position="971"/>
        <end position="1007"/>
    </location>
</feature>
<reference evidence="4 5" key="1">
    <citation type="journal article" date="2018" name="Mol. Plant">
        <title>The genome of Artemisia annua provides insight into the evolution of Asteraceae family and artemisinin biosynthesis.</title>
        <authorList>
            <person name="Shen Q."/>
            <person name="Zhang L."/>
            <person name="Liao Z."/>
            <person name="Wang S."/>
            <person name="Yan T."/>
            <person name="Shi P."/>
            <person name="Liu M."/>
            <person name="Fu X."/>
            <person name="Pan Q."/>
            <person name="Wang Y."/>
            <person name="Lv Z."/>
            <person name="Lu X."/>
            <person name="Zhang F."/>
            <person name="Jiang W."/>
            <person name="Ma Y."/>
            <person name="Chen M."/>
            <person name="Hao X."/>
            <person name="Li L."/>
            <person name="Tang Y."/>
            <person name="Lv G."/>
            <person name="Zhou Y."/>
            <person name="Sun X."/>
            <person name="Brodelius P.E."/>
            <person name="Rose J.K.C."/>
            <person name="Tang K."/>
        </authorList>
    </citation>
    <scope>NUCLEOTIDE SEQUENCE [LARGE SCALE GENOMIC DNA]</scope>
    <source>
        <strain evidence="5">cv. Huhao1</strain>
        <tissue evidence="4">Leaf</tissue>
    </source>
</reference>
<dbReference type="EMBL" id="PKPP01001682">
    <property type="protein sequence ID" value="PWA80725.1"/>
    <property type="molecule type" value="Genomic_DNA"/>
</dbReference>
<dbReference type="InterPro" id="IPR009738">
    <property type="entry name" value="BAT2_N"/>
</dbReference>
<feature type="compositionally biased region" description="Polar residues" evidence="2">
    <location>
        <begin position="552"/>
        <end position="569"/>
    </location>
</feature>
<feature type="region of interest" description="Disordered" evidence="2">
    <location>
        <begin position="774"/>
        <end position="1195"/>
    </location>
</feature>
<sequence length="1433" mass="157024">MESIILPERSVFCVTLNCLYTYLKVINNTQSAGVGWASSRRGGMTVLGKVAVPKPINLPSQKLENHGLDPNVEIVPKGSLSWGSRPSSSTSNPWGSAGSPNADGSTASPHHPSGRPSSGGGLSRPSTAGSDRHEPSASTWGTNSRPSSASGILTSNQSSLTSRPLSAETRPGSSSLSRFAEPVYDNSMAWGPNGNADKLSIPSKANDFSLSSGDFPTLGSEKDNNAKGSEHDHSLAAVGKGSMSSILQHVLGSIVALQHVLGYHGSHARPGSGSGRSDRNEMAQADHKSGTVDTWTRDSSPPADKWQGEPQHYLNPNVPPQHFDAWRGPPMNAPPVWYRGPPPAGPPYPPVPHGGFPMEPFPYYRPQMPPNLANPQAGPPSGHGPRGHHPRNGDFYRPQMPEPFIRPGMPMRPGFYPGPVPYDGYYGPPMGYNPNDREMPYMGMPPGPHGPPVYNMYPPQNHPEHNDAHFRPGGHGPSGNMFVSEQMESVPPEEPRGPYKVLKKRDSERDAGMEEDNWEQNLEKNDQPRPSFHKNERGTDTRRNEDMHSRRNNFVENPSSRMVHTQGYPSDSADVLSSEDTRKFKASNENWGKKSEVVAPSIPEVPHAIPSNPRDSSLIQKIEGLNAKVRASDARGDAASGFTRDEQKNRLLVNPKDNSTITFGSISDTGDLANASSFSRQVHHGGRSRPDQYTKGRFNNQDAHASTFQVPPEAAENFETKNTGDSLADVADGQAQRARMRELAKQRAIQLQKEEEERIREQKAKALAKLEELNRRTLTTDGTTQTTEKIATSVPEHDDVNTFQKSTGPPVDDNSSKQPTGPSSGLNANTQAAVLSNENSSKSSQQELVVKQSVASVTDVETKADQKQKRAGHKQKQSVQVVESSVDKSTLKAPASAVTNNSGNNLTISSEAEPKQEPVLPTIVSEPTQPRKRNNRSSKNKHKLDDASESGKPESPKSDLVTDNKDAPQSKVEQISSLPSNESHARVTNQYKLQPSRKTLRNPQANRSADRFHGDAAVWAPVRAQPKEERLDENSQGTLQDDMPLPAKSVNSAQTNLKNKRAEMERYVPKPVAKELAQQGTSLQSSPEKSTIEDMTDREDLGPQPAIPVSSSVESKSVDHKQIKQVKSQGPWKQRGPTEMHHDQGFQQSAPLTSNPTKRHHKSNTQHEVTNPVVTETNVTHEWDPSDGWFMPEDPPAVVAPVTSVVKDEGGFTGKGKRPAYKGQRSTVKTHDIDHKDTSGAEFDQADRPASSKENRSSQWQPKPQAYRGGWSGGGTNANSEVKRVQTDEPVAEYKNVRGPHDGYQENRRERKPASFRGRPHSPNHMEDEAQFDQQQQHVSSGYRKYGGPNMRSGGQDDRRKHNQHNNANINRERPRQNQHFEYQPVGSNNNNSNKSSNIDASVDASGNAGPRYKERGSGQQSRRGGGNFYGRQ</sequence>
<name>A0A2U1P4N2_ARTAN</name>
<comment type="caution">
    <text evidence="4">The sequence shown here is derived from an EMBL/GenBank/DDBJ whole genome shotgun (WGS) entry which is preliminary data.</text>
</comment>
<feature type="region of interest" description="Disordered" evidence="2">
    <location>
        <begin position="78"/>
        <end position="178"/>
    </location>
</feature>
<feature type="compositionally biased region" description="Low complexity" evidence="2">
    <location>
        <begin position="1388"/>
        <end position="1398"/>
    </location>
</feature>
<feature type="region of interest" description="Disordered" evidence="2">
    <location>
        <begin position="266"/>
        <end position="327"/>
    </location>
</feature>
<dbReference type="GO" id="GO:0040029">
    <property type="term" value="P:epigenetic regulation of gene expression"/>
    <property type="evidence" value="ECO:0007669"/>
    <property type="project" value="TreeGrafter"/>
</dbReference>
<accession>A0A2U1P4N2</accession>
<organism evidence="4 5">
    <name type="scientific">Artemisia annua</name>
    <name type="common">Sweet wormwood</name>
    <dbReference type="NCBI Taxonomy" id="35608"/>
    <lineage>
        <taxon>Eukaryota</taxon>
        <taxon>Viridiplantae</taxon>
        <taxon>Streptophyta</taxon>
        <taxon>Embryophyta</taxon>
        <taxon>Tracheophyta</taxon>
        <taxon>Spermatophyta</taxon>
        <taxon>Magnoliopsida</taxon>
        <taxon>eudicotyledons</taxon>
        <taxon>Gunneridae</taxon>
        <taxon>Pentapetalae</taxon>
        <taxon>asterids</taxon>
        <taxon>campanulids</taxon>
        <taxon>Asterales</taxon>
        <taxon>Asteraceae</taxon>
        <taxon>Asteroideae</taxon>
        <taxon>Anthemideae</taxon>
        <taxon>Artemisiinae</taxon>
        <taxon>Artemisia</taxon>
    </lineage>
</organism>
<dbReference type="PANTHER" id="PTHR34805">
    <property type="entry name" value="PROTEIN MODIFIER OF SNC1 1"/>
    <property type="match status" value="1"/>
</dbReference>
<evidence type="ECO:0000259" key="3">
    <source>
        <dbReference type="Pfam" id="PF07001"/>
    </source>
</evidence>
<dbReference type="PANTHER" id="PTHR34805:SF1">
    <property type="entry name" value="PROTEIN MODIFIER OF SNC1 1"/>
    <property type="match status" value="1"/>
</dbReference>
<feature type="compositionally biased region" description="Basic and acidic residues" evidence="2">
    <location>
        <begin position="220"/>
        <end position="231"/>
    </location>
</feature>
<gene>
    <name evidence="4" type="ORF">CTI12_AA192810</name>
</gene>
<feature type="region of interest" description="Disordered" evidence="2">
    <location>
        <begin position="468"/>
        <end position="581"/>
    </location>
</feature>
<feature type="compositionally biased region" description="Polar residues" evidence="2">
    <location>
        <begin position="1078"/>
        <end position="1089"/>
    </location>
</feature>
<feature type="compositionally biased region" description="Low complexity" evidence="2">
    <location>
        <begin position="777"/>
        <end position="787"/>
    </location>
</feature>
<evidence type="ECO:0000256" key="2">
    <source>
        <dbReference type="SAM" id="MobiDB-lite"/>
    </source>
</evidence>
<evidence type="ECO:0000256" key="1">
    <source>
        <dbReference type="ARBA" id="ARBA00022553"/>
    </source>
</evidence>
<feature type="region of interest" description="Disordered" evidence="2">
    <location>
        <begin position="1207"/>
        <end position="1433"/>
    </location>
</feature>
<dbReference type="Pfam" id="PF07001">
    <property type="entry name" value="BAT2_N"/>
    <property type="match status" value="1"/>
</dbReference>
<feature type="compositionally biased region" description="Low complexity" evidence="2">
    <location>
        <begin position="78"/>
        <end position="99"/>
    </location>
</feature>
<dbReference type="CDD" id="cd22249">
    <property type="entry name" value="UDM1_RNF168_RNF169-like"/>
    <property type="match status" value="1"/>
</dbReference>
<feature type="compositionally biased region" description="Basic and acidic residues" evidence="2">
    <location>
        <begin position="943"/>
        <end position="968"/>
    </location>
</feature>
<feature type="compositionally biased region" description="Basic and acidic residues" evidence="2">
    <location>
        <begin position="1295"/>
        <end position="1313"/>
    </location>
</feature>
<feature type="compositionally biased region" description="Polar residues" evidence="2">
    <location>
        <begin position="656"/>
        <end position="680"/>
    </location>
</feature>
<feature type="compositionally biased region" description="Low complexity" evidence="2">
    <location>
        <begin position="835"/>
        <end position="848"/>
    </location>
</feature>
<protein>
    <recommendedName>
        <fullName evidence="3">BAT2 N-terminal domain-containing protein</fullName>
    </recommendedName>
</protein>
<feature type="compositionally biased region" description="Basic and acidic residues" evidence="2">
    <location>
        <begin position="276"/>
        <end position="290"/>
    </location>
</feature>
<dbReference type="Proteomes" id="UP000245207">
    <property type="component" value="Unassembled WGS sequence"/>
</dbReference>
<feature type="domain" description="BAT2 N-terminal" evidence="3">
    <location>
        <begin position="39"/>
        <end position="159"/>
    </location>
</feature>
<dbReference type="OrthoDB" id="1939715at2759"/>
<dbReference type="InterPro" id="IPR038808">
    <property type="entry name" value="MOS1-like"/>
</dbReference>
<feature type="compositionally biased region" description="Basic and acidic residues" evidence="2">
    <location>
        <begin position="1229"/>
        <end position="1256"/>
    </location>
</feature>
<evidence type="ECO:0000313" key="4">
    <source>
        <dbReference type="EMBL" id="PWA80725.1"/>
    </source>
</evidence>
<proteinExistence type="predicted"/>
<feature type="compositionally biased region" description="Polar residues" evidence="2">
    <location>
        <begin position="136"/>
        <end position="164"/>
    </location>
</feature>
<feature type="compositionally biased region" description="Polar residues" evidence="2">
    <location>
        <begin position="816"/>
        <end position="834"/>
    </location>
</feature>
<keyword evidence="5" id="KW-1185">Reference proteome</keyword>
<feature type="region of interest" description="Disordered" evidence="2">
    <location>
        <begin position="630"/>
        <end position="703"/>
    </location>
</feature>
<feature type="compositionally biased region" description="Basic residues" evidence="2">
    <location>
        <begin position="930"/>
        <end position="942"/>
    </location>
</feature>
<feature type="region of interest" description="Disordered" evidence="2">
    <location>
        <begin position="212"/>
        <end position="231"/>
    </location>
</feature>
<feature type="compositionally biased region" description="Gly residues" evidence="2">
    <location>
        <begin position="1424"/>
        <end position="1433"/>
    </location>
</feature>
<feature type="compositionally biased region" description="Low complexity" evidence="2">
    <location>
        <begin position="1168"/>
        <end position="1178"/>
    </location>
</feature>
<keyword evidence="1" id="KW-0597">Phosphoprotein</keyword>
<evidence type="ECO:0000313" key="5">
    <source>
        <dbReference type="Proteomes" id="UP000245207"/>
    </source>
</evidence>